<name>A0AAW0DU87_9AGAR</name>
<feature type="domain" description="F-box" evidence="2">
    <location>
        <begin position="1"/>
        <end position="44"/>
    </location>
</feature>
<dbReference type="AlphaFoldDB" id="A0AAW0DU87"/>
<dbReference type="Pfam" id="PF12937">
    <property type="entry name" value="F-box-like"/>
    <property type="match status" value="1"/>
</dbReference>
<dbReference type="CDD" id="cd09917">
    <property type="entry name" value="F-box_SF"/>
    <property type="match status" value="1"/>
</dbReference>
<dbReference type="InterPro" id="IPR001810">
    <property type="entry name" value="F-box_dom"/>
</dbReference>
<gene>
    <name evidence="3" type="ORF">R3P38DRAFT_3385740</name>
</gene>
<proteinExistence type="predicted"/>
<keyword evidence="1" id="KW-1133">Transmembrane helix</keyword>
<accession>A0AAW0DU87</accession>
<dbReference type="Proteomes" id="UP001362999">
    <property type="component" value="Unassembled WGS sequence"/>
</dbReference>
<dbReference type="InterPro" id="IPR036047">
    <property type="entry name" value="F-box-like_dom_sf"/>
</dbReference>
<dbReference type="SUPFAM" id="SSF81383">
    <property type="entry name" value="F-box domain"/>
    <property type="match status" value="1"/>
</dbReference>
<reference evidence="3 4" key="1">
    <citation type="journal article" date="2024" name="J Genomics">
        <title>Draft genome sequencing and assembly of Favolaschia claudopus CIRM-BRFM 2984 isolated from oak limbs.</title>
        <authorList>
            <person name="Navarro D."/>
            <person name="Drula E."/>
            <person name="Chaduli D."/>
            <person name="Cazenave R."/>
            <person name="Ahrendt S."/>
            <person name="Wang J."/>
            <person name="Lipzen A."/>
            <person name="Daum C."/>
            <person name="Barry K."/>
            <person name="Grigoriev I.V."/>
            <person name="Favel A."/>
            <person name="Rosso M.N."/>
            <person name="Martin F."/>
        </authorList>
    </citation>
    <scope>NUCLEOTIDE SEQUENCE [LARGE SCALE GENOMIC DNA]</scope>
    <source>
        <strain evidence="3 4">CIRM-BRFM 2984</strain>
    </source>
</reference>
<keyword evidence="4" id="KW-1185">Reference proteome</keyword>
<organism evidence="3 4">
    <name type="scientific">Favolaschia claudopus</name>
    <dbReference type="NCBI Taxonomy" id="2862362"/>
    <lineage>
        <taxon>Eukaryota</taxon>
        <taxon>Fungi</taxon>
        <taxon>Dikarya</taxon>
        <taxon>Basidiomycota</taxon>
        <taxon>Agaricomycotina</taxon>
        <taxon>Agaricomycetes</taxon>
        <taxon>Agaricomycetidae</taxon>
        <taxon>Agaricales</taxon>
        <taxon>Marasmiineae</taxon>
        <taxon>Mycenaceae</taxon>
        <taxon>Favolaschia</taxon>
    </lineage>
</organism>
<evidence type="ECO:0000313" key="4">
    <source>
        <dbReference type="Proteomes" id="UP001362999"/>
    </source>
</evidence>
<evidence type="ECO:0000313" key="3">
    <source>
        <dbReference type="EMBL" id="KAK7055919.1"/>
    </source>
</evidence>
<dbReference type="Gene3D" id="1.20.1280.50">
    <property type="match status" value="1"/>
</dbReference>
<keyword evidence="1" id="KW-0812">Transmembrane</keyword>
<protein>
    <recommendedName>
        <fullName evidence="2">F-box domain-containing protein</fullName>
    </recommendedName>
</protein>
<dbReference type="PROSITE" id="PS50181">
    <property type="entry name" value="FBOX"/>
    <property type="match status" value="1"/>
</dbReference>
<feature type="transmembrane region" description="Helical" evidence="1">
    <location>
        <begin position="181"/>
        <end position="210"/>
    </location>
</feature>
<evidence type="ECO:0000256" key="1">
    <source>
        <dbReference type="SAM" id="Phobius"/>
    </source>
</evidence>
<evidence type="ECO:0000259" key="2">
    <source>
        <dbReference type="PROSITE" id="PS50181"/>
    </source>
</evidence>
<sequence length="537" mass="59800">MDKLPDELMDRICWFLASAELWKVVQVSSRFRRLAMLPYLWHFDISQENIDAGTLTLSSSKSFHLILVVARMSPVKRLICFKDVLAGSRLSFKTYQRLAAVLSVADPIPDIVIYNKQYLLQRTRREAAYLLSHIPSSANSTLLLVRSSAMGVSHPRTAPPIQWKLLPPPFGAYNLPTTMKVLIVIFGIPLLFAYLVSALVNSVVLMRWVWRRLSQPPWSQEKRILEDFGALAFDDWMRIQTLPIPGKQQQLTLVTLTDSRWPVLVLKPLSGLGDKAAEAAAYSALLAAVDLGLHLERLTVEKNTNLVLSELLAFLARHPHLTSIQLEANAVHAIADNDPPPAPALPDAENKVSMLTLPACYLPYLLPAAPNVRHVSLLFSSLTYRLRPKFQATFDLPSYRTALKAMATLPGTHPLTLSLAFRPTAAALPWLLLPPFSPALDPTLFPETLLPRVNLLWLYTDPTAHQQFRAADIRRMVPWLALFPGLQKLSFAYGTVESHIGVEVRVELAEAICRDCKGIGTPQDVAFNISQGLGVLG</sequence>
<dbReference type="EMBL" id="JAWWNJ010000005">
    <property type="protein sequence ID" value="KAK7055919.1"/>
    <property type="molecule type" value="Genomic_DNA"/>
</dbReference>
<keyword evidence="1" id="KW-0472">Membrane</keyword>
<comment type="caution">
    <text evidence="3">The sequence shown here is derived from an EMBL/GenBank/DDBJ whole genome shotgun (WGS) entry which is preliminary data.</text>
</comment>